<proteinExistence type="predicted"/>
<organism evidence="1 2">
    <name type="scientific">Ophiostoma piceae (strain UAMH 11346)</name>
    <name type="common">Sap stain fungus</name>
    <dbReference type="NCBI Taxonomy" id="1262450"/>
    <lineage>
        <taxon>Eukaryota</taxon>
        <taxon>Fungi</taxon>
        <taxon>Dikarya</taxon>
        <taxon>Ascomycota</taxon>
        <taxon>Pezizomycotina</taxon>
        <taxon>Sordariomycetes</taxon>
        <taxon>Sordariomycetidae</taxon>
        <taxon>Ophiostomatales</taxon>
        <taxon>Ophiostomataceae</taxon>
        <taxon>Ophiostoma</taxon>
    </lineage>
</organism>
<reference evidence="1 2" key="1">
    <citation type="journal article" date="2013" name="BMC Genomics">
        <title>The genome and transcriptome of the pine saprophyte Ophiostoma piceae, and a comparison with the bark beetle-associated pine pathogen Grosmannia clavigera.</title>
        <authorList>
            <person name="Haridas S."/>
            <person name="Wang Y."/>
            <person name="Lim L."/>
            <person name="Massoumi Alamouti S."/>
            <person name="Jackman S."/>
            <person name="Docking R."/>
            <person name="Robertson G."/>
            <person name="Birol I."/>
            <person name="Bohlmann J."/>
            <person name="Breuil C."/>
        </authorList>
    </citation>
    <scope>NUCLEOTIDE SEQUENCE [LARGE SCALE GENOMIC DNA]</scope>
    <source>
        <strain evidence="1 2">UAMH 11346</strain>
    </source>
</reference>
<dbReference type="STRING" id="1262450.S3BRK9"/>
<accession>S3BRK9</accession>
<evidence type="ECO:0000313" key="1">
    <source>
        <dbReference type="EMBL" id="EPE03057.1"/>
    </source>
</evidence>
<name>S3BRK9_OPHP1</name>
<sequence length="141" mass="14987">MDIQRIANIWIYKLCTESIVDMVTPLGTTPTYGRDNQNVVLASILAWLEGITTIVGDQFSGWPIFTKGSLAGLCLSSACEATLYQTVKCEDRACQLLAADAYLGSTGNKTLTNLMCEASCNTSTTESLAAACAVLDPIPPA</sequence>
<dbReference type="HOGENOM" id="CLU_1825854_0_0_1"/>
<keyword evidence="2" id="KW-1185">Reference proteome</keyword>
<dbReference type="AlphaFoldDB" id="S3BRK9"/>
<dbReference type="VEuPathDB" id="FungiDB:F503_08671"/>
<gene>
    <name evidence="1" type="ORF">F503_08671</name>
</gene>
<protein>
    <submittedName>
        <fullName evidence="1">Uncharacterized protein</fullName>
    </submittedName>
</protein>
<evidence type="ECO:0000313" key="2">
    <source>
        <dbReference type="Proteomes" id="UP000016923"/>
    </source>
</evidence>
<dbReference type="EMBL" id="KE148171">
    <property type="protein sequence ID" value="EPE03057.1"/>
    <property type="molecule type" value="Genomic_DNA"/>
</dbReference>
<dbReference type="Proteomes" id="UP000016923">
    <property type="component" value="Unassembled WGS sequence"/>
</dbReference>